<keyword evidence="1" id="KW-0175">Coiled coil</keyword>
<dbReference type="SUPFAM" id="SSF52540">
    <property type="entry name" value="P-loop containing nucleoside triphosphate hydrolases"/>
    <property type="match status" value="1"/>
</dbReference>
<dbReference type="EMBL" id="FMJB01000015">
    <property type="protein sequence ID" value="SCM66096.1"/>
    <property type="molecule type" value="Genomic_DNA"/>
</dbReference>
<dbReference type="InterPro" id="IPR027417">
    <property type="entry name" value="P-loop_NTPase"/>
</dbReference>
<dbReference type="RefSeq" id="WP_072702849.1">
    <property type="nucleotide sequence ID" value="NZ_FMJB01000015.1"/>
</dbReference>
<keyword evidence="4" id="KW-1185">Reference proteome</keyword>
<dbReference type="InterPro" id="IPR038734">
    <property type="entry name" value="YhaN_AAA"/>
</dbReference>
<sequence length="1140" mass="124902">MRLRNLSLDRFGRFTGKTYDFGPASASGDFHVIYGPNEAGKTTTMEGFLRLLYGFPHQDSYGFQHQRKNLSISGTLEIGDQTRHFTRLPQRDGALTDENGVALPENAMAGILGGLDETEYRKLLCLDDETIEKGGEEIASSKGDIGRLLFSAAAGISDLTAVLDQVQSEADDLHRARASKTRFAILKKEREALDKQIKELDVPASAYRKLKQELEAAQSEEQDLVGKRAKLRSARADAETLANALPMLSEVDRLSALLVGTDDYPTQLDINPEELVGLIEEQSKHTSRIDTAEQALAKARVDLEAIERHPEYLPLIDALQALEELRSRHLGALRDLDRRRSEHADITSEMTSIARQLGATPDGLDALLIDEGTMTTIEGARTALRDARRHAEGTTGDLQALQDRQRALHSQAPVTSDEATDWTAFLEQYGADRLLTAHATARHSVAQAQRTYSDSLAALTIADQQFDTAPTVPIASDAAEALADRVRDLRHDLSELQKTAADHDSDIAAKTARIDQLRDGGGVIGDDAASALKQERDTLWSMHLQVLTAQSAQDFAAAMQAVDDAADKRLSHARDLGELRQLEADLAEAKARRTGTGNALAQAQTDYDAAIAEVETVCQRAGLRNALDPASLPKWIKAAEAARAAQHSLELVRADHADTLNRAETLTQVIAQAATLVSPTLDDAVDTARRKAASQQKDREAKQNHAAEMRSVTTEIRHREATVQAAQDALSAAEARWRDLIASSFAGHIAPEALENGLTPLQSLREDDIKRQQFSRQINGMTEDQALYLAKLQDLATQHALPEETNADALHQSLSALAAQAQAAEERFAQLSEQMRQLEENKAAARAELTQIERRVADLAAIFPASIETQTLADLRRAVATTEKVLEQRETLSRSKHALTDKLRVNNLAQARDCLKGHTAETLEDQIDQLGRDIDDVDTALSTASAERGRAEHALKAVTGDSDIALLTEQKAIIELEIQEVARRHLELRLGHRLAEEAIRRYRDTHRSGMMQAAEATFATLTNGAYVRLDTVPSGQSETLIAYDAAGQAKQAKDMSKGTRFQLYLALRAAAYDQLAAQGQTLPFFCDDIFETFDEDRTRSACQVMARIGQTGQAIYLTHHKHVVDLAQEVCGGAVTVHSI</sequence>
<evidence type="ECO:0000259" key="2">
    <source>
        <dbReference type="Pfam" id="PF13514"/>
    </source>
</evidence>
<protein>
    <recommendedName>
        <fullName evidence="2">YhaN AAA domain-containing protein</fullName>
    </recommendedName>
</protein>
<name>A0A1M4MZ61_9RHOB</name>
<feature type="coiled-coil region" evidence="1">
    <location>
        <begin position="807"/>
        <end position="862"/>
    </location>
</feature>
<dbReference type="PANTHER" id="PTHR41259:SF1">
    <property type="entry name" value="DOUBLE-STRAND BREAK REPAIR RAD50 ATPASE, PUTATIVE-RELATED"/>
    <property type="match status" value="1"/>
</dbReference>
<reference evidence="4" key="1">
    <citation type="submission" date="2016-09" db="EMBL/GenBank/DDBJ databases">
        <authorList>
            <person name="Wibberg D."/>
        </authorList>
    </citation>
    <scope>NUCLEOTIDE SEQUENCE [LARGE SCALE GENOMIC DNA]</scope>
</reference>
<evidence type="ECO:0000313" key="4">
    <source>
        <dbReference type="Proteomes" id="UP000184085"/>
    </source>
</evidence>
<evidence type="ECO:0000256" key="1">
    <source>
        <dbReference type="SAM" id="Coils"/>
    </source>
</evidence>
<dbReference type="AlphaFoldDB" id="A0A1M4MZ61"/>
<proteinExistence type="predicted"/>
<evidence type="ECO:0000313" key="3">
    <source>
        <dbReference type="EMBL" id="SCM66096.1"/>
    </source>
</evidence>
<dbReference type="Proteomes" id="UP000184085">
    <property type="component" value="Unassembled WGS sequence"/>
</dbReference>
<feature type="coiled-coil region" evidence="1">
    <location>
        <begin position="289"/>
        <end position="339"/>
    </location>
</feature>
<accession>A0A1M4MZ61</accession>
<gene>
    <name evidence="3" type="ORF">KARMA_0269</name>
</gene>
<organism evidence="3 4">
    <name type="scientific">Donghicola eburneus</name>
    <dbReference type="NCBI Taxonomy" id="393278"/>
    <lineage>
        <taxon>Bacteria</taxon>
        <taxon>Pseudomonadati</taxon>
        <taxon>Pseudomonadota</taxon>
        <taxon>Alphaproteobacteria</taxon>
        <taxon>Rhodobacterales</taxon>
        <taxon>Roseobacteraceae</taxon>
        <taxon>Donghicola</taxon>
    </lineage>
</organism>
<dbReference type="Gene3D" id="3.40.50.300">
    <property type="entry name" value="P-loop containing nucleotide triphosphate hydrolases"/>
    <property type="match status" value="2"/>
</dbReference>
<dbReference type="PANTHER" id="PTHR41259">
    <property type="entry name" value="DOUBLE-STRAND BREAK REPAIR RAD50 ATPASE, PUTATIVE-RELATED"/>
    <property type="match status" value="1"/>
</dbReference>
<feature type="domain" description="YhaN AAA" evidence="2">
    <location>
        <begin position="1"/>
        <end position="206"/>
    </location>
</feature>
<dbReference type="Pfam" id="PF13514">
    <property type="entry name" value="AAA_27"/>
    <property type="match status" value="1"/>
</dbReference>
<feature type="coiled-coil region" evidence="1">
    <location>
        <begin position="479"/>
        <end position="506"/>
    </location>
</feature>